<evidence type="ECO:0000256" key="7">
    <source>
        <dbReference type="ARBA" id="ARBA00048488"/>
    </source>
</evidence>
<dbReference type="GO" id="GO:0006979">
    <property type="term" value="P:response to oxidative stress"/>
    <property type="evidence" value="ECO:0007669"/>
    <property type="project" value="InterPro"/>
</dbReference>
<evidence type="ECO:0000313" key="9">
    <source>
        <dbReference type="EMBL" id="SUZ90188.1"/>
    </source>
</evidence>
<evidence type="ECO:0000256" key="5">
    <source>
        <dbReference type="ARBA" id="ARBA00022833"/>
    </source>
</evidence>
<comment type="catalytic activity">
    <reaction evidence="7">
        <text>L-methionyl-[protein] + [thioredoxin]-disulfide + H2O = L-methionyl-(R)-S-oxide-[protein] + [thioredoxin]-dithiol</text>
        <dbReference type="Rhea" id="RHEA:24164"/>
        <dbReference type="Rhea" id="RHEA-COMP:10698"/>
        <dbReference type="Rhea" id="RHEA-COMP:10700"/>
        <dbReference type="Rhea" id="RHEA-COMP:12313"/>
        <dbReference type="Rhea" id="RHEA-COMP:12314"/>
        <dbReference type="ChEBI" id="CHEBI:15377"/>
        <dbReference type="ChEBI" id="CHEBI:16044"/>
        <dbReference type="ChEBI" id="CHEBI:29950"/>
        <dbReference type="ChEBI" id="CHEBI:45764"/>
        <dbReference type="ChEBI" id="CHEBI:50058"/>
        <dbReference type="EC" id="1.8.4.12"/>
    </reaction>
</comment>
<evidence type="ECO:0000256" key="3">
    <source>
        <dbReference type="ARBA" id="ARBA00012499"/>
    </source>
</evidence>
<dbReference type="GO" id="GO:0005737">
    <property type="term" value="C:cytoplasm"/>
    <property type="evidence" value="ECO:0007669"/>
    <property type="project" value="TreeGrafter"/>
</dbReference>
<dbReference type="NCBIfam" id="TIGR00357">
    <property type="entry name" value="peptide-methionine (R)-S-oxide reductase MsrB"/>
    <property type="match status" value="1"/>
</dbReference>
<dbReference type="InterPro" id="IPR028427">
    <property type="entry name" value="Met_Sox_Rdtase_MsrB"/>
</dbReference>
<dbReference type="PANTHER" id="PTHR10173:SF52">
    <property type="entry name" value="METHIONINE-R-SULFOXIDE REDUCTASE B1"/>
    <property type="match status" value="1"/>
</dbReference>
<dbReference type="Gene3D" id="2.170.150.20">
    <property type="entry name" value="Peptide methionine sulfoxide reductase"/>
    <property type="match status" value="1"/>
</dbReference>
<dbReference type="HAMAP" id="MF_01400">
    <property type="entry name" value="MsrB"/>
    <property type="match status" value="1"/>
</dbReference>
<reference evidence="9" key="1">
    <citation type="submission" date="2018-05" db="EMBL/GenBank/DDBJ databases">
        <authorList>
            <person name="Lanie J.A."/>
            <person name="Ng W.-L."/>
            <person name="Kazmierczak K.M."/>
            <person name="Andrzejewski T.M."/>
            <person name="Davidsen T.M."/>
            <person name="Wayne K.J."/>
            <person name="Tettelin H."/>
            <person name="Glass J.I."/>
            <person name="Rusch D."/>
            <person name="Podicherti R."/>
            <person name="Tsui H.-C.T."/>
            <person name="Winkler M.E."/>
        </authorList>
    </citation>
    <scope>NUCLEOTIDE SEQUENCE</scope>
</reference>
<dbReference type="AlphaFoldDB" id="A0A381RGW5"/>
<proteinExistence type="inferred from homology"/>
<organism evidence="9">
    <name type="scientific">marine metagenome</name>
    <dbReference type="NCBI Taxonomy" id="408172"/>
    <lineage>
        <taxon>unclassified sequences</taxon>
        <taxon>metagenomes</taxon>
        <taxon>ecological metagenomes</taxon>
    </lineage>
</organism>
<accession>A0A381RGW5</accession>
<dbReference type="Pfam" id="PF01641">
    <property type="entry name" value="SelR"/>
    <property type="match status" value="1"/>
</dbReference>
<sequence>MDKKKDAFQETLSKKLTQQQYHVTQEAGTEQPFTGNYYSHKEPGSYVCICCSSDLFSSKQKYDSGTGWPSFWQPTTTEAVSTCEDKSLGRVREEVVCAKCNAHLGHVFNDGPQPSGLRYCINSSSLNFDPD</sequence>
<dbReference type="GO" id="GO:0046872">
    <property type="term" value="F:metal ion binding"/>
    <property type="evidence" value="ECO:0007669"/>
    <property type="project" value="UniProtKB-KW"/>
</dbReference>
<keyword evidence="6" id="KW-0560">Oxidoreductase</keyword>
<comment type="cofactor">
    <cofactor evidence="1">
        <name>Zn(2+)</name>
        <dbReference type="ChEBI" id="CHEBI:29105"/>
    </cofactor>
</comment>
<evidence type="ECO:0000256" key="2">
    <source>
        <dbReference type="ARBA" id="ARBA00007174"/>
    </source>
</evidence>
<keyword evidence="5" id="KW-0862">Zinc</keyword>
<keyword evidence="4" id="KW-0479">Metal-binding</keyword>
<name>A0A381RGW5_9ZZZZ</name>
<evidence type="ECO:0000256" key="1">
    <source>
        <dbReference type="ARBA" id="ARBA00001947"/>
    </source>
</evidence>
<dbReference type="PROSITE" id="PS51790">
    <property type="entry name" value="MSRB"/>
    <property type="match status" value="1"/>
</dbReference>
<dbReference type="SUPFAM" id="SSF51316">
    <property type="entry name" value="Mss4-like"/>
    <property type="match status" value="1"/>
</dbReference>
<protein>
    <recommendedName>
        <fullName evidence="3">peptide-methionine (R)-S-oxide reductase</fullName>
        <ecNumber evidence="3">1.8.4.12</ecNumber>
    </recommendedName>
</protein>
<dbReference type="EMBL" id="UINC01001874">
    <property type="protein sequence ID" value="SUZ90188.1"/>
    <property type="molecule type" value="Genomic_DNA"/>
</dbReference>
<evidence type="ECO:0000256" key="4">
    <source>
        <dbReference type="ARBA" id="ARBA00022723"/>
    </source>
</evidence>
<dbReference type="EC" id="1.8.4.12" evidence="3"/>
<dbReference type="FunFam" id="2.170.150.20:FF:000001">
    <property type="entry name" value="Peptide methionine sulfoxide reductase MsrB"/>
    <property type="match status" value="1"/>
</dbReference>
<comment type="similarity">
    <text evidence="2">Belongs to the MsrB Met sulfoxide reductase family.</text>
</comment>
<dbReference type="InterPro" id="IPR002579">
    <property type="entry name" value="Met_Sox_Rdtase_MsrB_dom"/>
</dbReference>
<evidence type="ECO:0000259" key="8">
    <source>
        <dbReference type="PROSITE" id="PS51790"/>
    </source>
</evidence>
<evidence type="ECO:0000256" key="6">
    <source>
        <dbReference type="ARBA" id="ARBA00023002"/>
    </source>
</evidence>
<dbReference type="GO" id="GO:0033743">
    <property type="term" value="F:peptide-methionine (R)-S-oxide reductase activity"/>
    <property type="evidence" value="ECO:0007669"/>
    <property type="project" value="UniProtKB-EC"/>
</dbReference>
<dbReference type="PANTHER" id="PTHR10173">
    <property type="entry name" value="METHIONINE SULFOXIDE REDUCTASE"/>
    <property type="match status" value="1"/>
</dbReference>
<feature type="domain" description="MsrB" evidence="8">
    <location>
        <begin position="9"/>
        <end position="131"/>
    </location>
</feature>
<gene>
    <name evidence="9" type="ORF">METZ01_LOCUS43042</name>
</gene>
<dbReference type="GO" id="GO:0030091">
    <property type="term" value="P:protein repair"/>
    <property type="evidence" value="ECO:0007669"/>
    <property type="project" value="InterPro"/>
</dbReference>
<dbReference type="InterPro" id="IPR011057">
    <property type="entry name" value="Mss4-like_sf"/>
</dbReference>